<dbReference type="EMBL" id="CAADFO010000021">
    <property type="protein sequence ID" value="VFK26495.1"/>
    <property type="molecule type" value="Genomic_DNA"/>
</dbReference>
<protein>
    <submittedName>
        <fullName evidence="2">PIN domain nuclease, a component of toxin-antitoxin system (PIN domain)</fullName>
    </submittedName>
</protein>
<evidence type="ECO:0000313" key="1">
    <source>
        <dbReference type="EMBL" id="VFK26495.1"/>
    </source>
</evidence>
<organism evidence="2">
    <name type="scientific">Candidatus Kentrum sp. MB</name>
    <dbReference type="NCBI Taxonomy" id="2138164"/>
    <lineage>
        <taxon>Bacteria</taxon>
        <taxon>Pseudomonadati</taxon>
        <taxon>Pseudomonadota</taxon>
        <taxon>Gammaproteobacteria</taxon>
        <taxon>Candidatus Kentrum</taxon>
    </lineage>
</organism>
<dbReference type="EMBL" id="CAADGH010000017">
    <property type="protein sequence ID" value="VFK75181.1"/>
    <property type="molecule type" value="Genomic_DNA"/>
</dbReference>
<evidence type="ECO:0000313" key="2">
    <source>
        <dbReference type="EMBL" id="VFK30351.1"/>
    </source>
</evidence>
<dbReference type="EMBL" id="CAADFQ010000015">
    <property type="protein sequence ID" value="VFK30351.1"/>
    <property type="molecule type" value="Genomic_DNA"/>
</dbReference>
<dbReference type="InterPro" id="IPR029060">
    <property type="entry name" value="PIN-like_dom_sf"/>
</dbReference>
<dbReference type="AlphaFoldDB" id="A0A450XM25"/>
<sequence length="144" mass="15711">MNPVSINKHTDKYVADTHALVWKLCATARLGVAAQAVFARADADEVKVHIPVVVVAELAMIAQKQRIPGFDDESFETAIHALQKHPAYISESLDLERVLASRPFSGIPDIFDRLVITDAVVLQAAVITKDPVIRDSGLVTTVWA</sequence>
<proteinExistence type="predicted"/>
<evidence type="ECO:0000313" key="3">
    <source>
        <dbReference type="EMBL" id="VFK75181.1"/>
    </source>
</evidence>
<dbReference type="SUPFAM" id="SSF88723">
    <property type="entry name" value="PIN domain-like"/>
    <property type="match status" value="1"/>
</dbReference>
<accession>A0A450XM25</accession>
<reference evidence="2" key="1">
    <citation type="submission" date="2019-02" db="EMBL/GenBank/DDBJ databases">
        <authorList>
            <person name="Gruber-Vodicka R. H."/>
            <person name="Seah K. B. B."/>
        </authorList>
    </citation>
    <scope>NUCLEOTIDE SEQUENCE</scope>
    <source>
        <strain evidence="1">BECK_BZ197</strain>
        <strain evidence="3">BECK_BZ198</strain>
        <strain evidence="2">BECK_BZ199</strain>
    </source>
</reference>
<gene>
    <name evidence="1" type="ORF">BECKMB1821G_GA0114241_102135</name>
    <name evidence="3" type="ORF">BECKMB1821H_GA0114242_101713</name>
    <name evidence="2" type="ORF">BECKMB1821I_GA0114274_101513</name>
</gene>
<name>A0A450XM25_9GAMM</name>